<dbReference type="Gene3D" id="3.90.1490.10">
    <property type="entry name" value="putative n-type atp pyrophosphatase, domain 2"/>
    <property type="match status" value="1"/>
</dbReference>
<dbReference type="Proteomes" id="UP000181997">
    <property type="component" value="Unassembled WGS sequence"/>
</dbReference>
<accession>A0A1C4BQ37</accession>
<dbReference type="Gene3D" id="3.40.50.620">
    <property type="entry name" value="HUPs"/>
    <property type="match status" value="1"/>
</dbReference>
<feature type="domain" description="Diphthamide synthase" evidence="1">
    <location>
        <begin position="8"/>
        <end position="222"/>
    </location>
</feature>
<dbReference type="NCBIfam" id="TIGR00290">
    <property type="entry name" value="MJ0570_dom"/>
    <property type="match status" value="1"/>
</dbReference>
<dbReference type="CDD" id="cd01994">
    <property type="entry name" value="AANH_PF0828-like"/>
    <property type="match status" value="1"/>
</dbReference>
<protein>
    <submittedName>
        <fullName evidence="2">MJ0570-related uncharacterized domain-containing protein</fullName>
    </submittedName>
</protein>
<dbReference type="EMBL" id="FMAU01000002">
    <property type="protein sequence ID" value="SCC09041.1"/>
    <property type="molecule type" value="Genomic_DNA"/>
</dbReference>
<evidence type="ECO:0000313" key="3">
    <source>
        <dbReference type="Proteomes" id="UP000181997"/>
    </source>
</evidence>
<dbReference type="InterPro" id="IPR014729">
    <property type="entry name" value="Rossmann-like_a/b/a_fold"/>
</dbReference>
<organism evidence="2 3">
    <name type="scientific">[Bacillus] enclensis</name>
    <dbReference type="NCBI Taxonomy" id="1402860"/>
    <lineage>
        <taxon>Bacteria</taxon>
        <taxon>Bacillati</taxon>
        <taxon>Bacillota</taxon>
        <taxon>Bacilli</taxon>
        <taxon>Bacillales</taxon>
        <taxon>Bacillaceae</taxon>
        <taxon>Rossellomorea</taxon>
    </lineage>
</organism>
<dbReference type="InterPro" id="IPR002761">
    <property type="entry name" value="Diphthami_syn_dom"/>
</dbReference>
<dbReference type="AlphaFoldDB" id="A0A1C4BQ37"/>
<keyword evidence="3" id="KW-1185">Reference proteome</keyword>
<dbReference type="Pfam" id="PF01902">
    <property type="entry name" value="Diphthami_syn_2"/>
    <property type="match status" value="1"/>
</dbReference>
<evidence type="ECO:0000259" key="1">
    <source>
        <dbReference type="Pfam" id="PF01902"/>
    </source>
</evidence>
<proteinExistence type="predicted"/>
<dbReference type="SUPFAM" id="SSF52402">
    <property type="entry name" value="Adenine nucleotide alpha hydrolases-like"/>
    <property type="match status" value="1"/>
</dbReference>
<dbReference type="RefSeq" id="WP_074440000.1">
    <property type="nucleotide sequence ID" value="NZ_FMAU01000002.1"/>
</dbReference>
<name>A0A1C4BQ37_9BACI</name>
<reference evidence="3" key="1">
    <citation type="submission" date="2016-08" db="EMBL/GenBank/DDBJ databases">
        <authorList>
            <person name="Varghese N."/>
            <person name="Submissions Spin"/>
        </authorList>
    </citation>
    <scope>NUCLEOTIDE SEQUENCE [LARGE SCALE GENOMIC DNA]</scope>
    <source>
        <strain evidence="3">SGD-1123</strain>
    </source>
</reference>
<gene>
    <name evidence="2" type="ORF">GA0061094_2416</name>
</gene>
<evidence type="ECO:0000313" key="2">
    <source>
        <dbReference type="EMBL" id="SCC09041.1"/>
    </source>
</evidence>
<sequence length="230" mass="25919">MDSRKKRKTAVCWSSGKDCSLALYRLMKDNEEIVCLVSMVSSKDERNHAHGIKLKILKYQAEALGLPLVLIDSEGNYEASLVAALKGLKAELGIEQVAFGSLYAKEDRKWNEEISHKAGVEPIFPAWISPEDSNELMQEFLSLGFTAYICRASSEHFDQTCPGRILDFQFYEEIRQKAICVMGEAGEYHTFVTDGPIFNKRIELLKSGVVMNSGLWSLDIQDCRLIAKNE</sequence>